<evidence type="ECO:0000313" key="4">
    <source>
        <dbReference type="Proteomes" id="UP001175227"/>
    </source>
</evidence>
<protein>
    <submittedName>
        <fullName evidence="3">Uncharacterized protein</fullName>
    </submittedName>
</protein>
<evidence type="ECO:0000256" key="1">
    <source>
        <dbReference type="SAM" id="MobiDB-lite"/>
    </source>
</evidence>
<feature type="region of interest" description="Disordered" evidence="1">
    <location>
        <begin position="57"/>
        <end position="84"/>
    </location>
</feature>
<feature type="compositionally biased region" description="Polar residues" evidence="1">
    <location>
        <begin position="265"/>
        <end position="285"/>
    </location>
</feature>
<dbReference type="AlphaFoldDB" id="A0AA39UF25"/>
<feature type="transmembrane region" description="Helical" evidence="2">
    <location>
        <begin position="600"/>
        <end position="624"/>
    </location>
</feature>
<evidence type="ECO:0000256" key="2">
    <source>
        <dbReference type="SAM" id="Phobius"/>
    </source>
</evidence>
<feature type="compositionally biased region" description="Polar residues" evidence="1">
    <location>
        <begin position="232"/>
        <end position="248"/>
    </location>
</feature>
<reference evidence="3" key="1">
    <citation type="submission" date="2023-06" db="EMBL/GenBank/DDBJ databases">
        <authorList>
            <consortium name="Lawrence Berkeley National Laboratory"/>
            <person name="Ahrendt S."/>
            <person name="Sahu N."/>
            <person name="Indic B."/>
            <person name="Wong-Bajracharya J."/>
            <person name="Merenyi Z."/>
            <person name="Ke H.-M."/>
            <person name="Monk M."/>
            <person name="Kocsube S."/>
            <person name="Drula E."/>
            <person name="Lipzen A."/>
            <person name="Balint B."/>
            <person name="Henrissat B."/>
            <person name="Andreopoulos B."/>
            <person name="Martin F.M."/>
            <person name="Harder C.B."/>
            <person name="Rigling D."/>
            <person name="Ford K.L."/>
            <person name="Foster G.D."/>
            <person name="Pangilinan J."/>
            <person name="Papanicolaou A."/>
            <person name="Barry K."/>
            <person name="LaButti K."/>
            <person name="Viragh M."/>
            <person name="Koriabine M."/>
            <person name="Yan M."/>
            <person name="Riley R."/>
            <person name="Champramary S."/>
            <person name="Plett K.L."/>
            <person name="Tsai I.J."/>
            <person name="Slot J."/>
            <person name="Sipos G."/>
            <person name="Plett J."/>
            <person name="Nagy L.G."/>
            <person name="Grigoriev I.V."/>
        </authorList>
    </citation>
    <scope>NUCLEOTIDE SEQUENCE</scope>
    <source>
        <strain evidence="3">ICMP 16352</strain>
    </source>
</reference>
<proteinExistence type="predicted"/>
<feature type="compositionally biased region" description="Low complexity" evidence="1">
    <location>
        <begin position="386"/>
        <end position="409"/>
    </location>
</feature>
<feature type="transmembrane region" description="Helical" evidence="2">
    <location>
        <begin position="444"/>
        <end position="463"/>
    </location>
</feature>
<name>A0AA39UF25_9AGAR</name>
<feature type="compositionally biased region" description="Pro residues" evidence="1">
    <location>
        <begin position="287"/>
        <end position="302"/>
    </location>
</feature>
<evidence type="ECO:0000313" key="3">
    <source>
        <dbReference type="EMBL" id="KAK0484513.1"/>
    </source>
</evidence>
<keyword evidence="2" id="KW-1133">Transmembrane helix</keyword>
<feature type="compositionally biased region" description="Basic and acidic residues" evidence="1">
    <location>
        <begin position="13"/>
        <end position="23"/>
    </location>
</feature>
<feature type="compositionally biased region" description="Low complexity" evidence="1">
    <location>
        <begin position="1"/>
        <end position="12"/>
    </location>
</feature>
<dbReference type="Proteomes" id="UP001175227">
    <property type="component" value="Unassembled WGS sequence"/>
</dbReference>
<gene>
    <name evidence="3" type="ORF">IW261DRAFT_841845</name>
</gene>
<feature type="region of interest" description="Disordered" evidence="1">
    <location>
        <begin position="370"/>
        <end position="410"/>
    </location>
</feature>
<accession>A0AA39UF25</accession>
<feature type="region of interest" description="Disordered" evidence="1">
    <location>
        <begin position="142"/>
        <end position="172"/>
    </location>
</feature>
<comment type="caution">
    <text evidence="3">The sequence shown here is derived from an EMBL/GenBank/DDBJ whole genome shotgun (WGS) entry which is preliminary data.</text>
</comment>
<feature type="region of interest" description="Disordered" evidence="1">
    <location>
        <begin position="1"/>
        <end position="29"/>
    </location>
</feature>
<dbReference type="EMBL" id="JAUEPR010000005">
    <property type="protein sequence ID" value="KAK0484513.1"/>
    <property type="molecule type" value="Genomic_DNA"/>
</dbReference>
<feature type="compositionally biased region" description="Low complexity" evidence="1">
    <location>
        <begin position="142"/>
        <end position="167"/>
    </location>
</feature>
<feature type="compositionally biased region" description="Polar residues" evidence="1">
    <location>
        <begin position="59"/>
        <end position="84"/>
    </location>
</feature>
<keyword evidence="2" id="KW-0812">Transmembrane</keyword>
<feature type="compositionally biased region" description="Low complexity" evidence="1">
    <location>
        <begin position="333"/>
        <end position="342"/>
    </location>
</feature>
<sequence length="631" mass="69838">MSSLFSFVWPSSSKDDRDGDHTKASTSSAHYAPSRLYWSNSSTLHINTSMVSAPLQKPSPVSLTGFDGQSQPRKTQPSPVAWLSTTDSNGEEIVANLPIIPPVAVPKPQLGGGHLHPISRAASSPATSPSYSYPSYSLPSYSLPSHSSSSPSSSSLTSSSPSTSSSTKLVPPRLQMNRALNHSTQSLRLDSTTYDRYGKKQLSPIAEQDYLSPESLRRSIPLPSISAELTPVSPSTNHSHNTNGSDITRPSPVYSSPFILRPLNRTGSQSSSRTHISNLTTQSETPPSIPPLDLRPPFPGPHPSHEGDGPALRPKKSLNFTHMPTIGSEEEGPSGSEYGGESDIASLHADSFVTASDSLHERSSFYDAVPLADRDSKPEFPSPTTSDRSASRPVSSSDPPRSRSPPSASESFIHRHWDGFATLYADRITFETKPSPLSLTPACWAFWLGFLFPLLWLVGGWHFTNFGEQPPKFTFCEFYFNVGYWKVVYFCHGRRREKKGKECVLPQWLEKSEQSNEEARMNDASRSTRRGFLFGYPFVPRPTVSSGRRQGTFQLCRGTGMKMFSKFNWFFDHFYGIRLSEVKGRKETGRRMIDPWIQRCRYAFCYIVILFFAGLLAGAIYLLVVNTKGLL</sequence>
<keyword evidence="4" id="KW-1185">Reference proteome</keyword>
<organism evidence="3 4">
    <name type="scientific">Armillaria novae-zelandiae</name>
    <dbReference type="NCBI Taxonomy" id="153914"/>
    <lineage>
        <taxon>Eukaryota</taxon>
        <taxon>Fungi</taxon>
        <taxon>Dikarya</taxon>
        <taxon>Basidiomycota</taxon>
        <taxon>Agaricomycotina</taxon>
        <taxon>Agaricomycetes</taxon>
        <taxon>Agaricomycetidae</taxon>
        <taxon>Agaricales</taxon>
        <taxon>Marasmiineae</taxon>
        <taxon>Physalacriaceae</taxon>
        <taxon>Armillaria</taxon>
    </lineage>
</organism>
<feature type="region of interest" description="Disordered" evidence="1">
    <location>
        <begin position="227"/>
        <end position="342"/>
    </location>
</feature>
<keyword evidence="2" id="KW-0472">Membrane</keyword>